<protein>
    <submittedName>
        <fullName evidence="1">Type IV toxin-antitoxin system AbiEi family antitoxin</fullName>
    </submittedName>
</protein>
<proteinExistence type="predicted"/>
<reference evidence="2" key="1">
    <citation type="journal article" date="2019" name="Int. J. Syst. Evol. Microbiol.">
        <title>The Global Catalogue of Microorganisms (GCM) 10K type strain sequencing project: providing services to taxonomists for standard genome sequencing and annotation.</title>
        <authorList>
            <consortium name="The Broad Institute Genomics Platform"/>
            <consortium name="The Broad Institute Genome Sequencing Center for Infectious Disease"/>
            <person name="Wu L."/>
            <person name="Ma J."/>
        </authorList>
    </citation>
    <scope>NUCLEOTIDE SEQUENCE [LARGE SCALE GENOMIC DNA]</scope>
    <source>
        <strain evidence="2">KCTC 42424</strain>
    </source>
</reference>
<dbReference type="InterPro" id="IPR019238">
    <property type="entry name" value="AbiEi_2"/>
</dbReference>
<dbReference type="Pfam" id="PF09952">
    <property type="entry name" value="AbiEi_2"/>
    <property type="match status" value="1"/>
</dbReference>
<dbReference type="RefSeq" id="WP_376866413.1">
    <property type="nucleotide sequence ID" value="NZ_JBHRYB010000008.1"/>
</dbReference>
<accession>A0ABV7VUT8</accession>
<keyword evidence="2" id="KW-1185">Reference proteome</keyword>
<dbReference type="Proteomes" id="UP001595722">
    <property type="component" value="Unassembled WGS sequence"/>
</dbReference>
<comment type="caution">
    <text evidence="1">The sequence shown here is derived from an EMBL/GenBank/DDBJ whole genome shotgun (WGS) entry which is preliminary data.</text>
</comment>
<evidence type="ECO:0000313" key="1">
    <source>
        <dbReference type="EMBL" id="MFC3680442.1"/>
    </source>
</evidence>
<name>A0ABV7VUT8_9GAMM</name>
<dbReference type="EMBL" id="JBHRYB010000008">
    <property type="protein sequence ID" value="MFC3680442.1"/>
    <property type="molecule type" value="Genomic_DNA"/>
</dbReference>
<evidence type="ECO:0000313" key="2">
    <source>
        <dbReference type="Proteomes" id="UP001595722"/>
    </source>
</evidence>
<organism evidence="1 2">
    <name type="scientific">Bacterioplanoides pacificum</name>
    <dbReference type="NCBI Taxonomy" id="1171596"/>
    <lineage>
        <taxon>Bacteria</taxon>
        <taxon>Pseudomonadati</taxon>
        <taxon>Pseudomonadota</taxon>
        <taxon>Gammaproteobacteria</taxon>
        <taxon>Oceanospirillales</taxon>
        <taxon>Oceanospirillaceae</taxon>
        <taxon>Bacterioplanoides</taxon>
    </lineage>
</organism>
<gene>
    <name evidence="1" type="ORF">ACFOMG_10070</name>
</gene>
<sequence length="336" mass="37863">MHPINAAEDCARALSRRVNLDIAMAEDSSGLSNIGASVKLDDDIRLAVYWLFREDMEALNVADLELLRPQKDQLIIATPVISARTATRWRKLGFQYMDASGNACINNQGYHIVSVGHQPASSKVVSSSPDGKTGKSFQPSGLKVIFSLLNNEELVSSSLRTISENSGVSLGSTSAVYKDLLAHGYIRKQGKYVELSNKQQLIERWAEAYPYQIRNKKLIGHFTSDDPDWWKNIENLSGFQFSGEIAARELSNYLNPRDGLVYLNKKNQTDFIRTARLRRIKSEEKPEIRIDLYEAFWLLENDRITAPPLVIYSDLIETGDSRNMDAASRIKEAFLD</sequence>